<gene>
    <name evidence="3" type="ORF">BABINDRAFT_160716</name>
</gene>
<feature type="region of interest" description="Disordered" evidence="1">
    <location>
        <begin position="462"/>
        <end position="535"/>
    </location>
</feature>
<dbReference type="GO" id="GO:0031625">
    <property type="term" value="F:ubiquitin protein ligase binding"/>
    <property type="evidence" value="ECO:0007669"/>
    <property type="project" value="TreeGrafter"/>
</dbReference>
<feature type="region of interest" description="Disordered" evidence="1">
    <location>
        <begin position="237"/>
        <end position="256"/>
    </location>
</feature>
<feature type="compositionally biased region" description="Acidic residues" evidence="1">
    <location>
        <begin position="472"/>
        <end position="486"/>
    </location>
</feature>
<dbReference type="PANTHER" id="PTHR11188:SF17">
    <property type="entry name" value="FI21816P1"/>
    <property type="match status" value="1"/>
</dbReference>
<sequence>MGVDIQISLNKSHYTSEPINGKVLIHNSSELTLDYVEVKLEGVARSSIRVRGKRRRRQRRALQLDRIPNEEHKVLYQTVIVFPPPEIRKVASPNTQFTLPPGKHNFEFLFQIPVDNSSEQQHTKYPSSDGHLKCPLPPTMDTVKLDRSRHQRGEAEVKYYAKVVAKRKDLMKLSSRKKFGFTFFPVDVARDPHLTQLVVSQNHIFHEKFPVYVPTHGSDQDIKQEETYELLGAPKTSISDSFSSKKRSSRKETAQQYAAHARDIPIQLQVRFRELPGVRAGTANNFSLYLITKLPPQAFQLGNGNSSGLGQFYLNKIDIVLAGLTAIKTGALRHEGCTNWSLGAYEGLHRIDLANAQPSLLDPSMFEIEIPKALFGTPKRAFAGLVPSFQVCNIERSYTINVVANFKYTADEKGKLLGLLSRNKVELNAGVQVWSGINAGEEASDQGLDLLSPEYVQVGIPSGFPDEKNMEVDSDDSPDHDWDDEANYSTQYPRNVPGDEDSSLSDMDPVYGTAESAVRGQLPPPNYAFSGGRTV</sequence>
<dbReference type="InterPro" id="IPR050357">
    <property type="entry name" value="Arrestin_domain-protein"/>
</dbReference>
<evidence type="ECO:0000313" key="4">
    <source>
        <dbReference type="Proteomes" id="UP000094336"/>
    </source>
</evidence>
<feature type="domain" description="Arrestin-like N-terminal" evidence="2">
    <location>
        <begin position="13"/>
        <end position="118"/>
    </location>
</feature>
<proteinExistence type="predicted"/>
<evidence type="ECO:0000259" key="2">
    <source>
        <dbReference type="Pfam" id="PF00339"/>
    </source>
</evidence>
<dbReference type="PANTHER" id="PTHR11188">
    <property type="entry name" value="ARRESTIN DOMAIN CONTAINING PROTEIN"/>
    <property type="match status" value="1"/>
</dbReference>
<dbReference type="Pfam" id="PF00339">
    <property type="entry name" value="Arrestin_N"/>
    <property type="match status" value="1"/>
</dbReference>
<name>A0A1E3QUX1_9ASCO</name>
<dbReference type="GO" id="GO:0030674">
    <property type="term" value="F:protein-macromolecule adaptor activity"/>
    <property type="evidence" value="ECO:0007669"/>
    <property type="project" value="TreeGrafter"/>
</dbReference>
<dbReference type="GO" id="GO:0005829">
    <property type="term" value="C:cytosol"/>
    <property type="evidence" value="ECO:0007669"/>
    <property type="project" value="TreeGrafter"/>
</dbReference>
<reference evidence="4" key="1">
    <citation type="submission" date="2016-05" db="EMBL/GenBank/DDBJ databases">
        <title>Comparative genomics of biotechnologically important yeasts.</title>
        <authorList>
            <consortium name="DOE Joint Genome Institute"/>
            <person name="Riley R."/>
            <person name="Haridas S."/>
            <person name="Wolfe K.H."/>
            <person name="Lopes M.R."/>
            <person name="Hittinger C.T."/>
            <person name="Goker M."/>
            <person name="Salamov A."/>
            <person name="Wisecaver J."/>
            <person name="Long T.M."/>
            <person name="Aerts A.L."/>
            <person name="Barry K."/>
            <person name="Choi C."/>
            <person name="Clum A."/>
            <person name="Coughlan A.Y."/>
            <person name="Deshpande S."/>
            <person name="Douglass A.P."/>
            <person name="Hanson S.J."/>
            <person name="Klenk H.-P."/>
            <person name="Labutti K."/>
            <person name="Lapidus A."/>
            <person name="Lindquist E."/>
            <person name="Lipzen A."/>
            <person name="Meier-Kolthoff J.P."/>
            <person name="Ohm R.A."/>
            <person name="Otillar R.P."/>
            <person name="Pangilinan J."/>
            <person name="Peng Y."/>
            <person name="Rokas A."/>
            <person name="Rosa C.A."/>
            <person name="Scheuner C."/>
            <person name="Sibirny A.A."/>
            <person name="Slot J.C."/>
            <person name="Stielow J.B."/>
            <person name="Sun H."/>
            <person name="Kurtzman C.P."/>
            <person name="Blackwell M."/>
            <person name="Grigoriev I.V."/>
            <person name="Jeffries T.W."/>
        </authorList>
    </citation>
    <scope>NUCLEOTIDE SEQUENCE [LARGE SCALE GENOMIC DNA]</scope>
    <source>
        <strain evidence="4">NRRL Y-12698</strain>
    </source>
</reference>
<dbReference type="GO" id="GO:0005886">
    <property type="term" value="C:plasma membrane"/>
    <property type="evidence" value="ECO:0007669"/>
    <property type="project" value="TreeGrafter"/>
</dbReference>
<dbReference type="SUPFAM" id="SSF81296">
    <property type="entry name" value="E set domains"/>
    <property type="match status" value="1"/>
</dbReference>
<accession>A0A1E3QUX1</accession>
<dbReference type="InterPro" id="IPR014756">
    <property type="entry name" value="Ig_E-set"/>
</dbReference>
<evidence type="ECO:0000256" key="1">
    <source>
        <dbReference type="SAM" id="MobiDB-lite"/>
    </source>
</evidence>
<dbReference type="AlphaFoldDB" id="A0A1E3QUX1"/>
<dbReference type="Proteomes" id="UP000094336">
    <property type="component" value="Unassembled WGS sequence"/>
</dbReference>
<protein>
    <recommendedName>
        <fullName evidence="2">Arrestin-like N-terminal domain-containing protein</fullName>
    </recommendedName>
</protein>
<dbReference type="EMBL" id="KV454428">
    <property type="protein sequence ID" value="ODQ81364.1"/>
    <property type="molecule type" value="Genomic_DNA"/>
</dbReference>
<dbReference type="InterPro" id="IPR014752">
    <property type="entry name" value="Arrestin-like_C"/>
</dbReference>
<dbReference type="GeneID" id="30146257"/>
<dbReference type="CDD" id="cd22952">
    <property type="entry name" value="ART10-like"/>
    <property type="match status" value="1"/>
</dbReference>
<organism evidence="3 4">
    <name type="scientific">Babjeviella inositovora NRRL Y-12698</name>
    <dbReference type="NCBI Taxonomy" id="984486"/>
    <lineage>
        <taxon>Eukaryota</taxon>
        <taxon>Fungi</taxon>
        <taxon>Dikarya</taxon>
        <taxon>Ascomycota</taxon>
        <taxon>Saccharomycotina</taxon>
        <taxon>Pichiomycetes</taxon>
        <taxon>Serinales incertae sedis</taxon>
        <taxon>Babjeviella</taxon>
    </lineage>
</organism>
<dbReference type="STRING" id="984486.A0A1E3QUX1"/>
<dbReference type="OrthoDB" id="3365616at2759"/>
<keyword evidence="4" id="KW-1185">Reference proteome</keyword>
<dbReference type="RefSeq" id="XP_018986692.1">
    <property type="nucleotide sequence ID" value="XM_019128404.1"/>
</dbReference>
<dbReference type="Gene3D" id="2.60.40.640">
    <property type="match status" value="1"/>
</dbReference>
<dbReference type="GO" id="GO:0070086">
    <property type="term" value="P:ubiquitin-dependent endocytosis"/>
    <property type="evidence" value="ECO:0007669"/>
    <property type="project" value="TreeGrafter"/>
</dbReference>
<dbReference type="InterPro" id="IPR011021">
    <property type="entry name" value="Arrestin-like_N"/>
</dbReference>
<evidence type="ECO:0000313" key="3">
    <source>
        <dbReference type="EMBL" id="ODQ81364.1"/>
    </source>
</evidence>